<evidence type="ECO:0000313" key="3">
    <source>
        <dbReference type="Proteomes" id="UP000186246"/>
    </source>
</evidence>
<name>A0A1N7N7H6_9FLAO</name>
<keyword evidence="1" id="KW-0732">Signal</keyword>
<organism evidence="2 3">
    <name type="scientific">Chryseobacterium piscicola</name>
    <dbReference type="NCBI Taxonomy" id="551459"/>
    <lineage>
        <taxon>Bacteria</taxon>
        <taxon>Pseudomonadati</taxon>
        <taxon>Bacteroidota</taxon>
        <taxon>Flavobacteriia</taxon>
        <taxon>Flavobacteriales</taxon>
        <taxon>Weeksellaceae</taxon>
        <taxon>Chryseobacterium group</taxon>
        <taxon>Chryseobacterium</taxon>
    </lineage>
</organism>
<dbReference type="AlphaFoldDB" id="A0A1N7N7H6"/>
<sequence>MMKLRLLPLFMAFLCTFVNGQSTDLDRSFFSTKEVRLAQKFTENENRMYSVNVSQNITGVAVNTTDIYLNGFSRVDNNATYAFDLQLSLDMQIKIPV</sequence>
<gene>
    <name evidence="2" type="ORF">SAMN05421796_1071</name>
</gene>
<dbReference type="RefSeq" id="WP_076452072.1">
    <property type="nucleotide sequence ID" value="NZ_FTOJ01000007.1"/>
</dbReference>
<dbReference type="EMBL" id="FTOJ01000007">
    <property type="protein sequence ID" value="SIS94300.1"/>
    <property type="molecule type" value="Genomic_DNA"/>
</dbReference>
<reference evidence="3" key="1">
    <citation type="submission" date="2017-01" db="EMBL/GenBank/DDBJ databases">
        <authorList>
            <person name="Varghese N."/>
            <person name="Submissions S."/>
        </authorList>
    </citation>
    <scope>NUCLEOTIDE SEQUENCE [LARGE SCALE GENOMIC DNA]</scope>
    <source>
        <strain evidence="3">DSM 21068</strain>
    </source>
</reference>
<protein>
    <submittedName>
        <fullName evidence="2">Uncharacterized protein</fullName>
    </submittedName>
</protein>
<accession>A0A1N7N7H6</accession>
<evidence type="ECO:0000313" key="2">
    <source>
        <dbReference type="EMBL" id="SIS94300.1"/>
    </source>
</evidence>
<feature type="chain" id="PRO_5011980903" evidence="1">
    <location>
        <begin position="21"/>
        <end position="97"/>
    </location>
</feature>
<evidence type="ECO:0000256" key="1">
    <source>
        <dbReference type="SAM" id="SignalP"/>
    </source>
</evidence>
<proteinExistence type="predicted"/>
<dbReference type="Proteomes" id="UP000186246">
    <property type="component" value="Unassembled WGS sequence"/>
</dbReference>
<feature type="signal peptide" evidence="1">
    <location>
        <begin position="1"/>
        <end position="20"/>
    </location>
</feature>